<feature type="domain" description="GH16" evidence="3">
    <location>
        <begin position="24"/>
        <end position="287"/>
    </location>
</feature>
<dbReference type="EMBL" id="JAMQBK010000002">
    <property type="protein sequence ID" value="MCM2369114.1"/>
    <property type="molecule type" value="Genomic_DNA"/>
</dbReference>
<organism evidence="4 5">
    <name type="scientific">Aporhodopirellula aestuarii</name>
    <dbReference type="NCBI Taxonomy" id="2950107"/>
    <lineage>
        <taxon>Bacteria</taxon>
        <taxon>Pseudomonadati</taxon>
        <taxon>Planctomycetota</taxon>
        <taxon>Planctomycetia</taxon>
        <taxon>Pirellulales</taxon>
        <taxon>Pirellulaceae</taxon>
        <taxon>Aporhodopirellula</taxon>
    </lineage>
</organism>
<dbReference type="Gene3D" id="2.60.120.200">
    <property type="match status" value="1"/>
</dbReference>
<feature type="chain" id="PRO_5046704992" evidence="2">
    <location>
        <begin position="21"/>
        <end position="287"/>
    </location>
</feature>
<evidence type="ECO:0000256" key="2">
    <source>
        <dbReference type="SAM" id="SignalP"/>
    </source>
</evidence>
<protein>
    <submittedName>
        <fullName evidence="4">Glycosyl hydrolase</fullName>
    </submittedName>
</protein>
<accession>A0ABT0TXK9</accession>
<dbReference type="RefSeq" id="WP_250926786.1">
    <property type="nucleotide sequence ID" value="NZ_JAMQBK010000002.1"/>
</dbReference>
<sequence>MKFMSLLIFTCMLSTGMAQTQPFFAEGEDPRPVGKVWQQVDLLSDEFDGDSLDATKWDKNPASKHWGWIGRPPGLFQEESVVVEEGNLRVTVGVLDSPVVIKGNEFKYHGGIVRSVNPGTVGWYYECRMKANKTEMSSTFWLMPRPKDARRLEFDIQECVGRTTEQTASWGRNWDQIFHSNAIQHATKEGPEKIQIQSSVRTETPNWERYYVYGAWWKSPRELRFYLDGKYVYSLKPSVDWDVPSYYQMAIETYDWNPVPDDGGLVATATKEERTTQYDWIRTWRLE</sequence>
<dbReference type="GO" id="GO:0016787">
    <property type="term" value="F:hydrolase activity"/>
    <property type="evidence" value="ECO:0007669"/>
    <property type="project" value="UniProtKB-KW"/>
</dbReference>
<comment type="similarity">
    <text evidence="1">Belongs to the glycosyl hydrolase 16 family.</text>
</comment>
<dbReference type="PROSITE" id="PS51762">
    <property type="entry name" value="GH16_2"/>
    <property type="match status" value="1"/>
</dbReference>
<keyword evidence="4" id="KW-0378">Hydrolase</keyword>
<gene>
    <name evidence="4" type="ORF">NB063_00610</name>
</gene>
<dbReference type="InterPro" id="IPR013320">
    <property type="entry name" value="ConA-like_dom_sf"/>
</dbReference>
<name>A0ABT0TXK9_9BACT</name>
<proteinExistence type="inferred from homology"/>
<dbReference type="Proteomes" id="UP001202961">
    <property type="component" value="Unassembled WGS sequence"/>
</dbReference>
<evidence type="ECO:0000313" key="4">
    <source>
        <dbReference type="EMBL" id="MCM2369114.1"/>
    </source>
</evidence>
<keyword evidence="2" id="KW-0732">Signal</keyword>
<dbReference type="InterPro" id="IPR000757">
    <property type="entry name" value="Beta-glucanase-like"/>
</dbReference>
<evidence type="ECO:0000256" key="1">
    <source>
        <dbReference type="ARBA" id="ARBA00006865"/>
    </source>
</evidence>
<reference evidence="4 5" key="1">
    <citation type="journal article" date="2022" name="Syst. Appl. Microbiol.">
        <title>Rhodopirellula aestuarii sp. nov., a novel member of the genus Rhodopirellula isolated from brackish sediments collected in the Tagus River estuary, Portugal.</title>
        <authorList>
            <person name="Vitorino I.R."/>
            <person name="Klimek D."/>
            <person name="Calusinska M."/>
            <person name="Lobo-da-Cunha A."/>
            <person name="Vasconcelos V."/>
            <person name="Lage O.M."/>
        </authorList>
    </citation>
    <scope>NUCLEOTIDE SEQUENCE [LARGE SCALE GENOMIC DNA]</scope>
    <source>
        <strain evidence="4 5">ICT_H3.1</strain>
    </source>
</reference>
<comment type="caution">
    <text evidence="4">The sequence shown here is derived from an EMBL/GenBank/DDBJ whole genome shotgun (WGS) entry which is preliminary data.</text>
</comment>
<feature type="signal peptide" evidence="2">
    <location>
        <begin position="1"/>
        <end position="20"/>
    </location>
</feature>
<evidence type="ECO:0000313" key="5">
    <source>
        <dbReference type="Proteomes" id="UP001202961"/>
    </source>
</evidence>
<keyword evidence="5" id="KW-1185">Reference proteome</keyword>
<evidence type="ECO:0000259" key="3">
    <source>
        <dbReference type="PROSITE" id="PS51762"/>
    </source>
</evidence>
<dbReference type="SUPFAM" id="SSF49899">
    <property type="entry name" value="Concanavalin A-like lectins/glucanases"/>
    <property type="match status" value="1"/>
</dbReference>